<dbReference type="InterPro" id="IPR018211">
    <property type="entry name" value="ADH_Fe_CS"/>
</dbReference>
<protein>
    <submittedName>
        <fullName evidence="6">Iron-containing alcohol dehydrogenase</fullName>
    </submittedName>
</protein>
<proteinExistence type="inferred from homology"/>
<dbReference type="AlphaFoldDB" id="A0A5D4QNW2"/>
<dbReference type="EMBL" id="VTER01000021">
    <property type="protein sequence ID" value="TYS40785.1"/>
    <property type="molecule type" value="Genomic_DNA"/>
</dbReference>
<dbReference type="RefSeq" id="WP_148977131.1">
    <property type="nucleotide sequence ID" value="NZ_VTER01000021.1"/>
</dbReference>
<evidence type="ECO:0000313" key="7">
    <source>
        <dbReference type="Proteomes" id="UP000322139"/>
    </source>
</evidence>
<dbReference type="Gene3D" id="3.40.50.1970">
    <property type="match status" value="1"/>
</dbReference>
<evidence type="ECO:0000256" key="1">
    <source>
        <dbReference type="ARBA" id="ARBA00007358"/>
    </source>
</evidence>
<dbReference type="PANTHER" id="PTHR11496:SF102">
    <property type="entry name" value="ALCOHOL DEHYDROGENASE 4"/>
    <property type="match status" value="1"/>
</dbReference>
<comment type="caution">
    <text evidence="6">The sequence shown here is derived from an EMBL/GenBank/DDBJ whole genome shotgun (WGS) entry which is preliminary data.</text>
</comment>
<name>A0A5D4QNW2_9BACI</name>
<dbReference type="GO" id="GO:0004022">
    <property type="term" value="F:alcohol dehydrogenase (NAD+) activity"/>
    <property type="evidence" value="ECO:0007669"/>
    <property type="project" value="UniProtKB-ARBA"/>
</dbReference>
<sequence length="397" mass="42342">MLTLSSFRYEIPTVIEFGRGYVNELHRHVKALGGKKVLVVGDPGVLQAGIVRRVEQPLAEAEIPFIRFTEVGVEASIESVDKGLDIARQTGCDIVVGVGGGSALDTAKSIGLMLRNAGNIRDYVGLDKVTEPGAPVIAIPTTSGTGSEMTRFAVLSDTSAQAKLSVGSMYVCPNLALCDPELTLSLPPHITAATGMDALTHALESYVNKATQPISEGLSVQSMKLISKSLRLAVIQGENIDARHDMLMASTIAAMAFSSTRLGLAHALAMPLGAHFKIPHGVINAILLPEVMQFNLIGNTKKFAEIAGIFGEKTDHLTTREAAERAVIAIRQLNKDIGITKTLSDYGLEEKHLDFIVDEAMQSGNVPVNPVKPTKEDLKNICRGAMVALNKEEAVIG</sequence>
<dbReference type="PANTHER" id="PTHR11496">
    <property type="entry name" value="ALCOHOL DEHYDROGENASE"/>
    <property type="match status" value="1"/>
</dbReference>
<keyword evidence="2" id="KW-0560">Oxidoreductase</keyword>
<dbReference type="InterPro" id="IPR039697">
    <property type="entry name" value="Alcohol_dehydrogenase_Fe"/>
</dbReference>
<evidence type="ECO:0000313" key="6">
    <source>
        <dbReference type="EMBL" id="TYS40785.1"/>
    </source>
</evidence>
<evidence type="ECO:0000256" key="3">
    <source>
        <dbReference type="ARBA" id="ARBA00023027"/>
    </source>
</evidence>
<evidence type="ECO:0000259" key="4">
    <source>
        <dbReference type="Pfam" id="PF00465"/>
    </source>
</evidence>
<gene>
    <name evidence="6" type="ORF">FZD51_24880</name>
</gene>
<feature type="domain" description="Alcohol dehydrogenase iron-type/glycerol dehydrogenase GldA" evidence="4">
    <location>
        <begin position="12"/>
        <end position="180"/>
    </location>
</feature>
<accession>A0A5D4QNW2</accession>
<dbReference type="FunFam" id="3.40.50.1970:FF:000003">
    <property type="entry name" value="Alcohol dehydrogenase, iron-containing"/>
    <property type="match status" value="1"/>
</dbReference>
<reference evidence="6 7" key="1">
    <citation type="submission" date="2019-08" db="EMBL/GenBank/DDBJ databases">
        <title>Bacillus genomes from the desert of Cuatro Cienegas, Coahuila.</title>
        <authorList>
            <person name="Olmedo-Alvarez G."/>
        </authorList>
    </citation>
    <scope>NUCLEOTIDE SEQUENCE [LARGE SCALE GENOMIC DNA]</scope>
    <source>
        <strain evidence="6 7">CH446_14T</strain>
    </source>
</reference>
<feature type="domain" description="Fe-containing alcohol dehydrogenase-like C-terminal" evidence="5">
    <location>
        <begin position="191"/>
        <end position="385"/>
    </location>
</feature>
<keyword evidence="3" id="KW-0520">NAD</keyword>
<dbReference type="InterPro" id="IPR056798">
    <property type="entry name" value="ADH_Fe_C"/>
</dbReference>
<dbReference type="Proteomes" id="UP000322139">
    <property type="component" value="Unassembled WGS sequence"/>
</dbReference>
<dbReference type="Pfam" id="PF00465">
    <property type="entry name" value="Fe-ADH"/>
    <property type="match status" value="1"/>
</dbReference>
<comment type="similarity">
    <text evidence="1">Belongs to the iron-containing alcohol dehydrogenase family.</text>
</comment>
<dbReference type="Gene3D" id="1.20.1090.10">
    <property type="entry name" value="Dehydroquinate synthase-like - alpha domain"/>
    <property type="match status" value="1"/>
</dbReference>
<dbReference type="PROSITE" id="PS00913">
    <property type="entry name" value="ADH_IRON_1"/>
    <property type="match status" value="1"/>
</dbReference>
<dbReference type="InterPro" id="IPR001670">
    <property type="entry name" value="ADH_Fe/GldA"/>
</dbReference>
<organism evidence="6 7">
    <name type="scientific">Bacillus infantis</name>
    <dbReference type="NCBI Taxonomy" id="324767"/>
    <lineage>
        <taxon>Bacteria</taxon>
        <taxon>Bacillati</taxon>
        <taxon>Bacillota</taxon>
        <taxon>Bacilli</taxon>
        <taxon>Bacillales</taxon>
        <taxon>Bacillaceae</taxon>
        <taxon>Bacillus</taxon>
    </lineage>
</organism>
<dbReference type="CDD" id="cd08551">
    <property type="entry name" value="Fe-ADH"/>
    <property type="match status" value="1"/>
</dbReference>
<dbReference type="Pfam" id="PF25137">
    <property type="entry name" value="ADH_Fe_C"/>
    <property type="match status" value="1"/>
</dbReference>
<dbReference type="SUPFAM" id="SSF56796">
    <property type="entry name" value="Dehydroquinate synthase-like"/>
    <property type="match status" value="1"/>
</dbReference>
<dbReference type="GO" id="GO:0046872">
    <property type="term" value="F:metal ion binding"/>
    <property type="evidence" value="ECO:0007669"/>
    <property type="project" value="InterPro"/>
</dbReference>
<dbReference type="FunFam" id="1.20.1090.10:FF:000001">
    <property type="entry name" value="Aldehyde-alcohol dehydrogenase"/>
    <property type="match status" value="1"/>
</dbReference>
<evidence type="ECO:0000256" key="2">
    <source>
        <dbReference type="ARBA" id="ARBA00023002"/>
    </source>
</evidence>
<evidence type="ECO:0000259" key="5">
    <source>
        <dbReference type="Pfam" id="PF25137"/>
    </source>
</evidence>